<dbReference type="GO" id="GO:0015562">
    <property type="term" value="F:efflux transmembrane transporter activity"/>
    <property type="evidence" value="ECO:0007669"/>
    <property type="project" value="TreeGrafter"/>
</dbReference>
<dbReference type="GO" id="GO:1990281">
    <property type="term" value="C:efflux pump complex"/>
    <property type="evidence" value="ECO:0007669"/>
    <property type="project" value="TreeGrafter"/>
</dbReference>
<gene>
    <name evidence="4" type="ORF">EDC22_11337</name>
</gene>
<dbReference type="PANTHER" id="PTHR30469">
    <property type="entry name" value="MULTIDRUG RESISTANCE PROTEIN MDTA"/>
    <property type="match status" value="1"/>
</dbReference>
<dbReference type="Pfam" id="PF25954">
    <property type="entry name" value="Beta-barrel_RND_2"/>
    <property type="match status" value="1"/>
</dbReference>
<proteinExistence type="inferred from homology"/>
<evidence type="ECO:0000313" key="5">
    <source>
        <dbReference type="Proteomes" id="UP000295678"/>
    </source>
</evidence>
<evidence type="ECO:0000256" key="2">
    <source>
        <dbReference type="SAM" id="MobiDB-lite"/>
    </source>
</evidence>
<keyword evidence="5" id="KW-1185">Reference proteome</keyword>
<dbReference type="RefSeq" id="WP_132807696.1">
    <property type="nucleotide sequence ID" value="NZ_SMAK01000013.1"/>
</dbReference>
<feature type="domain" description="CusB-like beta-barrel" evidence="3">
    <location>
        <begin position="220"/>
        <end position="290"/>
    </location>
</feature>
<feature type="compositionally biased region" description="Polar residues" evidence="2">
    <location>
        <begin position="34"/>
        <end position="48"/>
    </location>
</feature>
<dbReference type="Gene3D" id="1.10.287.470">
    <property type="entry name" value="Helix hairpin bin"/>
    <property type="match status" value="1"/>
</dbReference>
<evidence type="ECO:0000256" key="1">
    <source>
        <dbReference type="ARBA" id="ARBA00009477"/>
    </source>
</evidence>
<dbReference type="PANTHER" id="PTHR30469:SF29">
    <property type="entry name" value="BLR2860 PROTEIN"/>
    <property type="match status" value="1"/>
</dbReference>
<dbReference type="NCBIfam" id="TIGR01730">
    <property type="entry name" value="RND_mfp"/>
    <property type="match status" value="1"/>
</dbReference>
<dbReference type="SUPFAM" id="SSF111369">
    <property type="entry name" value="HlyD-like secretion proteins"/>
    <property type="match status" value="1"/>
</dbReference>
<dbReference type="AlphaFoldDB" id="A0A4R3M2P8"/>
<sequence length="381" mass="40223">MRTSYIWAGIITLAIAGWLASGEIIIGGQGDPSAANSSQEVSPATGASQAVPAADQDRPFRVRARTLTATERTATLSVRGRTEADQRVLLRAQTSGLIEDVLVRQGDPVKAGEVICRIEAGSREAHVLRAEAAVAQAALDFEGASRLQDKGYAAEARVRAAKAALDAARADLHERQLDLARTRIVAPFDGVVETRPAEIGMLLNVGDVCAEVVAHDPMLVVAQVSERDVGKLKPGMPGRARLVTGQTVDGTLSYIAPSADPATRTFRIELSVPNPDGELRDGVTAELFIDTETALAHRFSPAILALDDSGVIGVRTIVDGNKVAFVPVHILGSEDGKVWVSGLPDSVTIITVGQNYVSDGETVEPVFETAQNAEPTTEAAR</sequence>
<name>A0A4R3M2P8_9HYPH</name>
<comment type="caution">
    <text evidence="4">The sequence shown here is derived from an EMBL/GenBank/DDBJ whole genome shotgun (WGS) entry which is preliminary data.</text>
</comment>
<dbReference type="Proteomes" id="UP000295678">
    <property type="component" value="Unassembled WGS sequence"/>
</dbReference>
<protein>
    <submittedName>
        <fullName evidence="4">Multidrug efflux system membrane fusion protein</fullName>
    </submittedName>
</protein>
<evidence type="ECO:0000259" key="3">
    <source>
        <dbReference type="Pfam" id="PF25954"/>
    </source>
</evidence>
<organism evidence="4 5">
    <name type="scientific">Tepidamorphus gemmatus</name>
    <dbReference type="NCBI Taxonomy" id="747076"/>
    <lineage>
        <taxon>Bacteria</taxon>
        <taxon>Pseudomonadati</taxon>
        <taxon>Pseudomonadota</taxon>
        <taxon>Alphaproteobacteria</taxon>
        <taxon>Hyphomicrobiales</taxon>
        <taxon>Tepidamorphaceae</taxon>
        <taxon>Tepidamorphus</taxon>
    </lineage>
</organism>
<dbReference type="OrthoDB" id="9806939at2"/>
<accession>A0A4R3M2P8</accession>
<reference evidence="4 5" key="1">
    <citation type="submission" date="2019-03" db="EMBL/GenBank/DDBJ databases">
        <title>Genomic Encyclopedia of Type Strains, Phase IV (KMG-IV): sequencing the most valuable type-strain genomes for metagenomic binning, comparative biology and taxonomic classification.</title>
        <authorList>
            <person name="Goeker M."/>
        </authorList>
    </citation>
    <scope>NUCLEOTIDE SEQUENCE [LARGE SCALE GENOMIC DNA]</scope>
    <source>
        <strain evidence="4 5">DSM 19345</strain>
    </source>
</reference>
<feature type="region of interest" description="Disordered" evidence="2">
    <location>
        <begin position="31"/>
        <end position="55"/>
    </location>
</feature>
<dbReference type="InterPro" id="IPR006143">
    <property type="entry name" value="RND_pump_MFP"/>
</dbReference>
<evidence type="ECO:0000313" key="4">
    <source>
        <dbReference type="EMBL" id="TCT05415.1"/>
    </source>
</evidence>
<dbReference type="Gene3D" id="2.40.30.170">
    <property type="match status" value="1"/>
</dbReference>
<comment type="similarity">
    <text evidence="1">Belongs to the membrane fusion protein (MFP) (TC 8.A.1) family.</text>
</comment>
<dbReference type="Gene3D" id="2.40.50.100">
    <property type="match status" value="1"/>
</dbReference>
<dbReference type="InterPro" id="IPR058792">
    <property type="entry name" value="Beta-barrel_RND_2"/>
</dbReference>
<dbReference type="EMBL" id="SMAK01000013">
    <property type="protein sequence ID" value="TCT05415.1"/>
    <property type="molecule type" value="Genomic_DNA"/>
</dbReference>